<sequence length="322" mass="33312">MTTNTQDRIDARTRSGVDMRVWWMVLLPIAGALIGAVAITALWAPRLPAEIANQWAAGQVTTVRSLIATIAIVAGPAAVGWTVLAGYLVFGETRSAWTRRTTTGAISAITVTVSLALPIIVAPSLTVVDPWLAADPGILPFLVAAGVGLAVGISSGIAVRGDVTPSEAASRPTRQEEDAPTRWERRFVSPAALALLASGIVLVVLAATGLLWWGAGIAGGVIGLVGLCATRWRVTIVGDAVVSTPVMGPGRIRIDRVTRAHAETARSPLGPLGWGVRLDAPGRVALALGAASSLHVSDDVGRSFEIAMPDADRAAAILNESL</sequence>
<reference evidence="2 3" key="1">
    <citation type="submission" date="2015-02" db="EMBL/GenBank/DDBJ databases">
        <title>Draft genome sequences of ten Microbacterium spp. with emphasis on heavy metal contaminated environments.</title>
        <authorList>
            <person name="Corretto E."/>
        </authorList>
    </citation>
    <scope>NUCLEOTIDE SEQUENCE [LARGE SCALE GENOMIC DNA]</scope>
    <source>
        <strain evidence="2 3">DSM 12966</strain>
    </source>
</reference>
<evidence type="ECO:0008006" key="4">
    <source>
        <dbReference type="Google" id="ProtNLM"/>
    </source>
</evidence>
<dbReference type="Proteomes" id="UP000033572">
    <property type="component" value="Unassembled WGS sequence"/>
</dbReference>
<dbReference type="GeneID" id="94442961"/>
<dbReference type="EMBL" id="JYIU01000024">
    <property type="protein sequence ID" value="KJL26064.1"/>
    <property type="molecule type" value="Genomic_DNA"/>
</dbReference>
<evidence type="ECO:0000256" key="1">
    <source>
        <dbReference type="SAM" id="Phobius"/>
    </source>
</evidence>
<evidence type="ECO:0000313" key="2">
    <source>
        <dbReference type="EMBL" id="KJL26064.1"/>
    </source>
</evidence>
<comment type="caution">
    <text evidence="2">The sequence shown here is derived from an EMBL/GenBank/DDBJ whole genome shotgun (WGS) entry which is preliminary data.</text>
</comment>
<feature type="transmembrane region" description="Helical" evidence="1">
    <location>
        <begin position="211"/>
        <end position="229"/>
    </location>
</feature>
<accession>A0A0F0L033</accession>
<feature type="transmembrane region" description="Helical" evidence="1">
    <location>
        <begin position="137"/>
        <end position="159"/>
    </location>
</feature>
<organism evidence="2 3">
    <name type="scientific">Microbacterium foliorum</name>
    <dbReference type="NCBI Taxonomy" id="104336"/>
    <lineage>
        <taxon>Bacteria</taxon>
        <taxon>Bacillati</taxon>
        <taxon>Actinomycetota</taxon>
        <taxon>Actinomycetes</taxon>
        <taxon>Micrococcales</taxon>
        <taxon>Microbacteriaceae</taxon>
        <taxon>Microbacterium</taxon>
    </lineage>
</organism>
<proteinExistence type="predicted"/>
<name>A0A0F0L033_9MICO</name>
<feature type="transmembrane region" description="Helical" evidence="1">
    <location>
        <begin position="187"/>
        <end position="205"/>
    </location>
</feature>
<feature type="transmembrane region" description="Helical" evidence="1">
    <location>
        <begin position="21"/>
        <end position="45"/>
    </location>
</feature>
<evidence type="ECO:0000313" key="3">
    <source>
        <dbReference type="Proteomes" id="UP000033572"/>
    </source>
</evidence>
<feature type="transmembrane region" description="Helical" evidence="1">
    <location>
        <begin position="65"/>
        <end position="90"/>
    </location>
</feature>
<gene>
    <name evidence="2" type="ORF">RN50_00349</name>
</gene>
<keyword evidence="1" id="KW-1133">Transmembrane helix</keyword>
<dbReference type="PATRIC" id="fig|104336.4.peg.365"/>
<keyword evidence="1" id="KW-0812">Transmembrane</keyword>
<protein>
    <recommendedName>
        <fullName evidence="4">DUF1648 domain-containing protein</fullName>
    </recommendedName>
</protein>
<dbReference type="KEGG" id="mfol:DXT68_01000"/>
<feature type="transmembrane region" description="Helical" evidence="1">
    <location>
        <begin position="102"/>
        <end position="125"/>
    </location>
</feature>
<dbReference type="RefSeq" id="WP_045252789.1">
    <property type="nucleotide sequence ID" value="NZ_CP031425.1"/>
</dbReference>
<dbReference type="AlphaFoldDB" id="A0A0F0L033"/>
<keyword evidence="3" id="KW-1185">Reference proteome</keyword>
<keyword evidence="1" id="KW-0472">Membrane</keyword>